<evidence type="ECO:0000256" key="1">
    <source>
        <dbReference type="SAM" id="MobiDB-lite"/>
    </source>
</evidence>
<sequence>MGVVGADTNSELQVTRESVTMDLLRVDRNIHTGAAPPGIGTAATPHRPPPLGARTSERWRAYRTGTLAT</sequence>
<dbReference type="EMBL" id="BAAASZ010000011">
    <property type="protein sequence ID" value="GAA2432365.1"/>
    <property type="molecule type" value="Genomic_DNA"/>
</dbReference>
<feature type="region of interest" description="Disordered" evidence="1">
    <location>
        <begin position="33"/>
        <end position="69"/>
    </location>
</feature>
<feature type="compositionally biased region" description="Low complexity" evidence="1">
    <location>
        <begin position="33"/>
        <end position="45"/>
    </location>
</feature>
<dbReference type="Proteomes" id="UP001501638">
    <property type="component" value="Unassembled WGS sequence"/>
</dbReference>
<organism evidence="2 3">
    <name type="scientific">Streptomyces macrosporus</name>
    <dbReference type="NCBI Taxonomy" id="44032"/>
    <lineage>
        <taxon>Bacteria</taxon>
        <taxon>Bacillati</taxon>
        <taxon>Actinomycetota</taxon>
        <taxon>Actinomycetes</taxon>
        <taxon>Kitasatosporales</taxon>
        <taxon>Streptomycetaceae</taxon>
        <taxon>Streptomyces</taxon>
    </lineage>
</organism>
<proteinExistence type="predicted"/>
<protein>
    <submittedName>
        <fullName evidence="2">Uncharacterized protein</fullName>
    </submittedName>
</protein>
<evidence type="ECO:0000313" key="2">
    <source>
        <dbReference type="EMBL" id="GAA2432365.1"/>
    </source>
</evidence>
<evidence type="ECO:0000313" key="3">
    <source>
        <dbReference type="Proteomes" id="UP001501638"/>
    </source>
</evidence>
<gene>
    <name evidence="2" type="ORF">GCM10010405_14150</name>
</gene>
<keyword evidence="3" id="KW-1185">Reference proteome</keyword>
<reference evidence="2 3" key="1">
    <citation type="journal article" date="2019" name="Int. J. Syst. Evol. Microbiol.">
        <title>The Global Catalogue of Microorganisms (GCM) 10K type strain sequencing project: providing services to taxonomists for standard genome sequencing and annotation.</title>
        <authorList>
            <consortium name="The Broad Institute Genomics Platform"/>
            <consortium name="The Broad Institute Genome Sequencing Center for Infectious Disease"/>
            <person name="Wu L."/>
            <person name="Ma J."/>
        </authorList>
    </citation>
    <scope>NUCLEOTIDE SEQUENCE [LARGE SCALE GENOMIC DNA]</scope>
    <source>
        <strain evidence="2 3">JCM 6305</strain>
    </source>
</reference>
<accession>A0ABN3JJL2</accession>
<name>A0ABN3JJL2_9ACTN</name>
<comment type="caution">
    <text evidence="2">The sequence shown here is derived from an EMBL/GenBank/DDBJ whole genome shotgun (WGS) entry which is preliminary data.</text>
</comment>